<evidence type="ECO:0000256" key="1">
    <source>
        <dbReference type="SAM" id="MobiDB-lite"/>
    </source>
</evidence>
<comment type="caution">
    <text evidence="2">The sequence shown here is derived from an EMBL/GenBank/DDBJ whole genome shotgun (WGS) entry which is preliminary data.</text>
</comment>
<evidence type="ECO:0000313" key="3">
    <source>
        <dbReference type="Proteomes" id="UP001420932"/>
    </source>
</evidence>
<dbReference type="AlphaFoldDB" id="A0AAP0E5E6"/>
<evidence type="ECO:0000313" key="2">
    <source>
        <dbReference type="EMBL" id="KAK9086931.1"/>
    </source>
</evidence>
<feature type="region of interest" description="Disordered" evidence="1">
    <location>
        <begin position="1"/>
        <end position="20"/>
    </location>
</feature>
<reference evidence="2 3" key="1">
    <citation type="submission" date="2024-01" db="EMBL/GenBank/DDBJ databases">
        <title>Genome assemblies of Stephania.</title>
        <authorList>
            <person name="Yang L."/>
        </authorList>
    </citation>
    <scope>NUCLEOTIDE SEQUENCE [LARGE SCALE GENOMIC DNA]</scope>
    <source>
        <strain evidence="2">YNDBR</strain>
        <tissue evidence="2">Leaf</tissue>
    </source>
</reference>
<keyword evidence="3" id="KW-1185">Reference proteome</keyword>
<sequence>MGVIKGQSRNGGRFHPGKKRRADSLYTKLRQGRNIYIWENKSSSYCHACPICFFSCGDLVFDFVKSEQTKKENRRESHEDVVLSSMETVMSLVLEESEEVNPDLISLLLNCVKKDNQIQMNSVTSGNLFSVATNKIFKRAKGKVGAAIDFKTVSRHGYKGRLLVLSMPHQRKRIKSKTGLGPTTKKMLQRGGPGAL</sequence>
<protein>
    <submittedName>
        <fullName evidence="2">Uncharacterized protein</fullName>
    </submittedName>
</protein>
<organism evidence="2 3">
    <name type="scientific">Stephania yunnanensis</name>
    <dbReference type="NCBI Taxonomy" id="152371"/>
    <lineage>
        <taxon>Eukaryota</taxon>
        <taxon>Viridiplantae</taxon>
        <taxon>Streptophyta</taxon>
        <taxon>Embryophyta</taxon>
        <taxon>Tracheophyta</taxon>
        <taxon>Spermatophyta</taxon>
        <taxon>Magnoliopsida</taxon>
        <taxon>Ranunculales</taxon>
        <taxon>Menispermaceae</taxon>
        <taxon>Menispermoideae</taxon>
        <taxon>Cissampelideae</taxon>
        <taxon>Stephania</taxon>
    </lineage>
</organism>
<name>A0AAP0E5E6_9MAGN</name>
<dbReference type="EMBL" id="JBBNAF010000013">
    <property type="protein sequence ID" value="KAK9086931.1"/>
    <property type="molecule type" value="Genomic_DNA"/>
</dbReference>
<dbReference type="Proteomes" id="UP001420932">
    <property type="component" value="Unassembled WGS sequence"/>
</dbReference>
<gene>
    <name evidence="2" type="ORF">Syun_029325</name>
</gene>
<feature type="region of interest" description="Disordered" evidence="1">
    <location>
        <begin position="173"/>
        <end position="196"/>
    </location>
</feature>
<accession>A0AAP0E5E6</accession>
<proteinExistence type="predicted"/>